<gene>
    <name evidence="8" type="ORF">BDV96DRAFT_609999</name>
</gene>
<sequence>MAPVTALRFYGKGDLRIDSIEPRECGPFEVRVKVAYCGICGSDLHEYLGGPILAPGVGQKNPHTGAELPVVLGHEMSGTIVEVGSCVTTVAPGQQCAINPSVDDRHHGTDACESCRGGRPNLCKRWACYGLSAPGGGLSDEIVVHMASIVPVPSSVSLKAAALAEPLAVAAHMIRVSGFQRGSTTLVLGAGPIGLALLLLLKAQGAKAVWVSEIVEARSSKARQFGADAIIDPSKASRVEGEDPVVAFVMEMTENGVDIAFDTTGIQVTLDTAIAATKPGGTIFNVAISEKPVVIHPNMFTLAEKKYMGGLCYTGEDFAMVVEALASGALPAEDLITSVVPLSKAVEGAFEELINNKDSHVKILVQPGQ</sequence>
<proteinExistence type="inferred from homology"/>
<dbReference type="EMBL" id="ML977313">
    <property type="protein sequence ID" value="KAF2120990.1"/>
    <property type="molecule type" value="Genomic_DNA"/>
</dbReference>
<keyword evidence="5" id="KW-0560">Oxidoreductase</keyword>
<dbReference type="SUPFAM" id="SSF50129">
    <property type="entry name" value="GroES-like"/>
    <property type="match status" value="1"/>
</dbReference>
<dbReference type="InterPro" id="IPR020843">
    <property type="entry name" value="ER"/>
</dbReference>
<keyword evidence="4 6" id="KW-0862">Zinc</keyword>
<dbReference type="Gene3D" id="3.90.180.10">
    <property type="entry name" value="Medium-chain alcohol dehydrogenases, catalytic domain"/>
    <property type="match status" value="1"/>
</dbReference>
<dbReference type="GO" id="GO:0034079">
    <property type="term" value="P:butanediol biosynthetic process"/>
    <property type="evidence" value="ECO:0007669"/>
    <property type="project" value="TreeGrafter"/>
</dbReference>
<dbReference type="OrthoDB" id="3941538at2759"/>
<keyword evidence="9" id="KW-1185">Reference proteome</keyword>
<evidence type="ECO:0000259" key="7">
    <source>
        <dbReference type="SMART" id="SM00829"/>
    </source>
</evidence>
<evidence type="ECO:0000256" key="4">
    <source>
        <dbReference type="ARBA" id="ARBA00022833"/>
    </source>
</evidence>
<dbReference type="Pfam" id="PF08240">
    <property type="entry name" value="ADH_N"/>
    <property type="match status" value="1"/>
</dbReference>
<keyword evidence="3 6" id="KW-0479">Metal-binding</keyword>
<evidence type="ECO:0000313" key="9">
    <source>
        <dbReference type="Proteomes" id="UP000799770"/>
    </source>
</evidence>
<feature type="domain" description="Enoyl reductase (ER)" evidence="7">
    <location>
        <begin position="13"/>
        <end position="365"/>
    </location>
</feature>
<evidence type="ECO:0000256" key="5">
    <source>
        <dbReference type="ARBA" id="ARBA00023002"/>
    </source>
</evidence>
<dbReference type="GO" id="GO:0005737">
    <property type="term" value="C:cytoplasm"/>
    <property type="evidence" value="ECO:0007669"/>
    <property type="project" value="TreeGrafter"/>
</dbReference>
<dbReference type="Gene3D" id="3.40.50.720">
    <property type="entry name" value="NAD(P)-binding Rossmann-like Domain"/>
    <property type="match status" value="1"/>
</dbReference>
<evidence type="ECO:0000256" key="6">
    <source>
        <dbReference type="RuleBase" id="RU361277"/>
    </source>
</evidence>
<dbReference type="PANTHER" id="PTHR43161">
    <property type="entry name" value="SORBITOL DEHYDROGENASE"/>
    <property type="match status" value="1"/>
</dbReference>
<dbReference type="InterPro" id="IPR013149">
    <property type="entry name" value="ADH-like_C"/>
</dbReference>
<accession>A0A6A5ZMU5</accession>
<dbReference type="CDD" id="cd08233">
    <property type="entry name" value="butanediol_DH_like"/>
    <property type="match status" value="1"/>
</dbReference>
<dbReference type="PROSITE" id="PS00059">
    <property type="entry name" value="ADH_ZINC"/>
    <property type="match status" value="1"/>
</dbReference>
<organism evidence="8 9">
    <name type="scientific">Lophiotrema nucula</name>
    <dbReference type="NCBI Taxonomy" id="690887"/>
    <lineage>
        <taxon>Eukaryota</taxon>
        <taxon>Fungi</taxon>
        <taxon>Dikarya</taxon>
        <taxon>Ascomycota</taxon>
        <taxon>Pezizomycotina</taxon>
        <taxon>Dothideomycetes</taxon>
        <taxon>Pleosporomycetidae</taxon>
        <taxon>Pleosporales</taxon>
        <taxon>Lophiotremataceae</taxon>
        <taxon>Lophiotrema</taxon>
    </lineage>
</organism>
<protein>
    <submittedName>
        <fullName evidence="8">Alcohol dehydrogenase</fullName>
    </submittedName>
</protein>
<evidence type="ECO:0000256" key="1">
    <source>
        <dbReference type="ARBA" id="ARBA00001947"/>
    </source>
</evidence>
<dbReference type="SUPFAM" id="SSF51735">
    <property type="entry name" value="NAD(P)-binding Rossmann-fold domains"/>
    <property type="match status" value="1"/>
</dbReference>
<evidence type="ECO:0000256" key="2">
    <source>
        <dbReference type="ARBA" id="ARBA00008072"/>
    </source>
</evidence>
<dbReference type="PANTHER" id="PTHR43161:SF23">
    <property type="entry name" value="(R,R)-BUTANEDIOL DEHYDROGENASE-RELATED"/>
    <property type="match status" value="1"/>
</dbReference>
<name>A0A6A5ZMU5_9PLEO</name>
<dbReference type="InterPro" id="IPR036291">
    <property type="entry name" value="NAD(P)-bd_dom_sf"/>
</dbReference>
<dbReference type="InterPro" id="IPR011032">
    <property type="entry name" value="GroES-like_sf"/>
</dbReference>
<comment type="similarity">
    <text evidence="2 6">Belongs to the zinc-containing alcohol dehydrogenase family.</text>
</comment>
<comment type="cofactor">
    <cofactor evidence="1 6">
        <name>Zn(2+)</name>
        <dbReference type="ChEBI" id="CHEBI:29105"/>
    </cofactor>
</comment>
<dbReference type="Proteomes" id="UP000799770">
    <property type="component" value="Unassembled WGS sequence"/>
</dbReference>
<dbReference type="SMART" id="SM00829">
    <property type="entry name" value="PKS_ER"/>
    <property type="match status" value="1"/>
</dbReference>
<evidence type="ECO:0000313" key="8">
    <source>
        <dbReference type="EMBL" id="KAF2120990.1"/>
    </source>
</evidence>
<evidence type="ECO:0000256" key="3">
    <source>
        <dbReference type="ARBA" id="ARBA00022723"/>
    </source>
</evidence>
<dbReference type="GO" id="GO:0008270">
    <property type="term" value="F:zinc ion binding"/>
    <property type="evidence" value="ECO:0007669"/>
    <property type="project" value="InterPro"/>
</dbReference>
<dbReference type="Pfam" id="PF00107">
    <property type="entry name" value="ADH_zinc_N"/>
    <property type="match status" value="1"/>
</dbReference>
<dbReference type="AlphaFoldDB" id="A0A6A5ZMU5"/>
<dbReference type="InterPro" id="IPR002328">
    <property type="entry name" value="ADH_Zn_CS"/>
</dbReference>
<dbReference type="GO" id="GO:0000721">
    <property type="term" value="F:(R,R)-butanediol dehydrogenase activity"/>
    <property type="evidence" value="ECO:0007669"/>
    <property type="project" value="TreeGrafter"/>
</dbReference>
<dbReference type="InterPro" id="IPR013154">
    <property type="entry name" value="ADH-like_N"/>
</dbReference>
<reference evidence="8" key="1">
    <citation type="journal article" date="2020" name="Stud. Mycol.">
        <title>101 Dothideomycetes genomes: a test case for predicting lifestyles and emergence of pathogens.</title>
        <authorList>
            <person name="Haridas S."/>
            <person name="Albert R."/>
            <person name="Binder M."/>
            <person name="Bloem J."/>
            <person name="Labutti K."/>
            <person name="Salamov A."/>
            <person name="Andreopoulos B."/>
            <person name="Baker S."/>
            <person name="Barry K."/>
            <person name="Bills G."/>
            <person name="Bluhm B."/>
            <person name="Cannon C."/>
            <person name="Castanera R."/>
            <person name="Culley D."/>
            <person name="Daum C."/>
            <person name="Ezra D."/>
            <person name="Gonzalez J."/>
            <person name="Henrissat B."/>
            <person name="Kuo A."/>
            <person name="Liang C."/>
            <person name="Lipzen A."/>
            <person name="Lutzoni F."/>
            <person name="Magnuson J."/>
            <person name="Mondo S."/>
            <person name="Nolan M."/>
            <person name="Ohm R."/>
            <person name="Pangilinan J."/>
            <person name="Park H.-J."/>
            <person name="Ramirez L."/>
            <person name="Alfaro M."/>
            <person name="Sun H."/>
            <person name="Tritt A."/>
            <person name="Yoshinaga Y."/>
            <person name="Zwiers L.-H."/>
            <person name="Turgeon B."/>
            <person name="Goodwin S."/>
            <person name="Spatafora J."/>
            <person name="Crous P."/>
            <person name="Grigoriev I."/>
        </authorList>
    </citation>
    <scope>NUCLEOTIDE SEQUENCE</scope>
    <source>
        <strain evidence="8">CBS 627.86</strain>
    </source>
</reference>